<dbReference type="InterPro" id="IPR006016">
    <property type="entry name" value="UspA"/>
</dbReference>
<comment type="caution">
    <text evidence="3">The sequence shown here is derived from an EMBL/GenBank/DDBJ whole genome shotgun (WGS) entry which is preliminary data.</text>
</comment>
<comment type="similarity">
    <text evidence="1">Belongs to the universal stress protein A family.</text>
</comment>
<accession>A0ABP3JEU9</accession>
<dbReference type="EMBL" id="BAAABY010000009">
    <property type="protein sequence ID" value="GAA0448590.1"/>
    <property type="molecule type" value="Genomic_DNA"/>
</dbReference>
<feature type="domain" description="UspA" evidence="2">
    <location>
        <begin position="163"/>
        <end position="303"/>
    </location>
</feature>
<keyword evidence="4" id="KW-1185">Reference proteome</keyword>
<proteinExistence type="inferred from homology"/>
<protein>
    <submittedName>
        <fullName evidence="3">Universal stress protein</fullName>
    </submittedName>
</protein>
<dbReference type="PANTHER" id="PTHR46268">
    <property type="entry name" value="STRESS RESPONSE PROTEIN NHAX"/>
    <property type="match status" value="1"/>
</dbReference>
<dbReference type="Pfam" id="PF00582">
    <property type="entry name" value="Usp"/>
    <property type="match status" value="2"/>
</dbReference>
<dbReference type="RefSeq" id="WP_346093403.1">
    <property type="nucleotide sequence ID" value="NZ_BAAABY010000009.1"/>
</dbReference>
<evidence type="ECO:0000256" key="1">
    <source>
        <dbReference type="ARBA" id="ARBA00008791"/>
    </source>
</evidence>
<reference evidence="4" key="1">
    <citation type="journal article" date="2019" name="Int. J. Syst. Evol. Microbiol.">
        <title>The Global Catalogue of Microorganisms (GCM) 10K type strain sequencing project: providing services to taxonomists for standard genome sequencing and annotation.</title>
        <authorList>
            <consortium name="The Broad Institute Genomics Platform"/>
            <consortium name="The Broad Institute Genome Sequencing Center for Infectious Disease"/>
            <person name="Wu L."/>
            <person name="Ma J."/>
        </authorList>
    </citation>
    <scope>NUCLEOTIDE SEQUENCE [LARGE SCALE GENOMIC DNA]</scope>
    <source>
        <strain evidence="4">JCM 4805</strain>
    </source>
</reference>
<evidence type="ECO:0000313" key="4">
    <source>
        <dbReference type="Proteomes" id="UP001500909"/>
    </source>
</evidence>
<name>A0ABP3JEU9_9ACTN</name>
<dbReference type="SUPFAM" id="SSF52402">
    <property type="entry name" value="Adenine nucleotide alpha hydrolases-like"/>
    <property type="match status" value="2"/>
</dbReference>
<gene>
    <name evidence="3" type="ORF">GCM10010361_10710</name>
</gene>
<feature type="domain" description="UspA" evidence="2">
    <location>
        <begin position="7"/>
        <end position="140"/>
    </location>
</feature>
<dbReference type="InterPro" id="IPR006015">
    <property type="entry name" value="Universal_stress_UspA"/>
</dbReference>
<dbReference type="PANTHER" id="PTHR46268:SF6">
    <property type="entry name" value="UNIVERSAL STRESS PROTEIN UP12"/>
    <property type="match status" value="1"/>
</dbReference>
<sequence>MAVPDCIVAGLDGSRESLAAVDWAAREARRRGLPLRLIHAWEGLAATGTDPDLPELAVPRRWAHQILREAADTVAQRYPDVRLTCEQVGSVPAEAMREAAENAEVLVLGSRGLGGVAGVLVGSVALATVAHARRPVVLVRAGETAEDERLPASGDQPSTATPYREVLLALDPDSACDAPVSFAFDAAVRRRAPLHVLHVWDPPAGYGDLPATAYALGIDSELELRARRAVAAILHPWRDKVPEQPVIETVTMGRAAHSVPAAARRAGLVVVGRRIRHAPVGVHIGPVTHAVIHHVRCPVAVVPHE</sequence>
<organism evidence="3 4">
    <name type="scientific">Streptomyces olivaceiscleroticus</name>
    <dbReference type="NCBI Taxonomy" id="68245"/>
    <lineage>
        <taxon>Bacteria</taxon>
        <taxon>Bacillati</taxon>
        <taxon>Actinomycetota</taxon>
        <taxon>Actinomycetes</taxon>
        <taxon>Kitasatosporales</taxon>
        <taxon>Streptomycetaceae</taxon>
        <taxon>Streptomyces</taxon>
    </lineage>
</organism>
<dbReference type="PRINTS" id="PR01438">
    <property type="entry name" value="UNVRSLSTRESS"/>
</dbReference>
<evidence type="ECO:0000313" key="3">
    <source>
        <dbReference type="EMBL" id="GAA0448590.1"/>
    </source>
</evidence>
<dbReference type="InterPro" id="IPR014729">
    <property type="entry name" value="Rossmann-like_a/b/a_fold"/>
</dbReference>
<evidence type="ECO:0000259" key="2">
    <source>
        <dbReference type="Pfam" id="PF00582"/>
    </source>
</evidence>
<dbReference type="Gene3D" id="3.40.50.620">
    <property type="entry name" value="HUPs"/>
    <property type="match status" value="2"/>
</dbReference>
<dbReference type="Proteomes" id="UP001500909">
    <property type="component" value="Unassembled WGS sequence"/>
</dbReference>